<dbReference type="SUPFAM" id="SSF49879">
    <property type="entry name" value="SMAD/FHA domain"/>
    <property type="match status" value="1"/>
</dbReference>
<feature type="compositionally biased region" description="Polar residues" evidence="1">
    <location>
        <begin position="151"/>
        <end position="179"/>
    </location>
</feature>
<feature type="region of interest" description="Disordered" evidence="1">
    <location>
        <begin position="247"/>
        <end position="268"/>
    </location>
</feature>
<accession>A0A518JZ28</accession>
<dbReference type="Gene3D" id="2.60.200.20">
    <property type="match status" value="1"/>
</dbReference>
<dbReference type="AlphaFoldDB" id="A0A518JZ28"/>
<dbReference type="KEGG" id="rcf:Poly24_45300"/>
<gene>
    <name evidence="2" type="ORF">Poly24_45300</name>
</gene>
<dbReference type="CDD" id="cd00060">
    <property type="entry name" value="FHA"/>
    <property type="match status" value="1"/>
</dbReference>
<sequence>MSVELSLDNGTRHVFAQGEIIIGCAANCNFIVPPIDGIHDQHAVIRRIANRWLIESCGPWTLTLGQTATDTRHWIHPGDQIDLALRGPTLHFRAAPPQLLAADRDAYLQRQPQPTVPHSPPPRERQNRPQRPSESPAPQPPLLNWAFQPDGSATQTLPENSQSESTSIPVDTADATSDFNLPGPTTPGPRTTTRRRRRSPGIGGVMAEMLKTVLGALVGIVCAYVVMCHFLPNSALLKAIAPQLPPNLQPEMIRGDEIPASPKGDPTD</sequence>
<dbReference type="OrthoDB" id="277382at2"/>
<organism evidence="2 3">
    <name type="scientific">Rosistilla carotiformis</name>
    <dbReference type="NCBI Taxonomy" id="2528017"/>
    <lineage>
        <taxon>Bacteria</taxon>
        <taxon>Pseudomonadati</taxon>
        <taxon>Planctomycetota</taxon>
        <taxon>Planctomycetia</taxon>
        <taxon>Pirellulales</taxon>
        <taxon>Pirellulaceae</taxon>
        <taxon>Rosistilla</taxon>
    </lineage>
</organism>
<protein>
    <recommendedName>
        <fullName evidence="4">FHA domain-containing protein</fullName>
    </recommendedName>
</protein>
<evidence type="ECO:0000313" key="3">
    <source>
        <dbReference type="Proteomes" id="UP000315082"/>
    </source>
</evidence>
<dbReference type="InterPro" id="IPR008984">
    <property type="entry name" value="SMAD_FHA_dom_sf"/>
</dbReference>
<dbReference type="EMBL" id="CP036348">
    <property type="protein sequence ID" value="QDV70798.1"/>
    <property type="molecule type" value="Genomic_DNA"/>
</dbReference>
<proteinExistence type="predicted"/>
<evidence type="ECO:0008006" key="4">
    <source>
        <dbReference type="Google" id="ProtNLM"/>
    </source>
</evidence>
<dbReference type="RefSeq" id="WP_145100592.1">
    <property type="nucleotide sequence ID" value="NZ_CP036348.1"/>
</dbReference>
<keyword evidence="3" id="KW-1185">Reference proteome</keyword>
<dbReference type="Proteomes" id="UP000315082">
    <property type="component" value="Chromosome"/>
</dbReference>
<feature type="region of interest" description="Disordered" evidence="1">
    <location>
        <begin position="111"/>
        <end position="200"/>
    </location>
</feature>
<evidence type="ECO:0000256" key="1">
    <source>
        <dbReference type="SAM" id="MobiDB-lite"/>
    </source>
</evidence>
<name>A0A518JZ28_9BACT</name>
<reference evidence="2 3" key="1">
    <citation type="submission" date="2019-02" db="EMBL/GenBank/DDBJ databases">
        <title>Deep-cultivation of Planctomycetes and their phenomic and genomic characterization uncovers novel biology.</title>
        <authorList>
            <person name="Wiegand S."/>
            <person name="Jogler M."/>
            <person name="Boedeker C."/>
            <person name="Pinto D."/>
            <person name="Vollmers J."/>
            <person name="Rivas-Marin E."/>
            <person name="Kohn T."/>
            <person name="Peeters S.H."/>
            <person name="Heuer A."/>
            <person name="Rast P."/>
            <person name="Oberbeckmann S."/>
            <person name="Bunk B."/>
            <person name="Jeske O."/>
            <person name="Meyerdierks A."/>
            <person name="Storesund J.E."/>
            <person name="Kallscheuer N."/>
            <person name="Luecker S."/>
            <person name="Lage O.M."/>
            <person name="Pohl T."/>
            <person name="Merkel B.J."/>
            <person name="Hornburger P."/>
            <person name="Mueller R.-W."/>
            <person name="Bruemmer F."/>
            <person name="Labrenz M."/>
            <person name="Spormann A.M."/>
            <person name="Op den Camp H."/>
            <person name="Overmann J."/>
            <person name="Amann R."/>
            <person name="Jetten M.S.M."/>
            <person name="Mascher T."/>
            <person name="Medema M.H."/>
            <person name="Devos D.P."/>
            <person name="Kaster A.-K."/>
            <person name="Ovreas L."/>
            <person name="Rohde M."/>
            <person name="Galperin M.Y."/>
            <person name="Jogler C."/>
        </authorList>
    </citation>
    <scope>NUCLEOTIDE SEQUENCE [LARGE SCALE GENOMIC DNA]</scope>
    <source>
        <strain evidence="2 3">Poly24</strain>
    </source>
</reference>
<evidence type="ECO:0000313" key="2">
    <source>
        <dbReference type="EMBL" id="QDV70798.1"/>
    </source>
</evidence>